<gene>
    <name evidence="1" type="ordered locus">PHZ_p0230</name>
</gene>
<geneLocation type="plasmid" evidence="2">
    <name>pHLK1</name>
</geneLocation>
<evidence type="ECO:0000313" key="1">
    <source>
        <dbReference type="EMBL" id="ACG80173.1"/>
    </source>
</evidence>
<dbReference type="KEGG" id="pzu:PHZ_p0230"/>
<keyword evidence="1" id="KW-0614">Plasmid</keyword>
<dbReference type="AlphaFoldDB" id="B4RIJ8"/>
<sequence length="373" mass="42250">MLVSINRQWWEHLAPKVMHRRVRELEALLQSWTRSNYGAHWLASARREDGLVRVKPGQFIPVAHVIALPGRPMFVAPQERLRQGHRMVGSSAMASGRPLEDGELALRPQIRVDVVEDQALLTAAAMGQTSGRVAGVKEPATLFSTPATLLLAPKTWPKKAYVLYQHIFGDGGSYPDDGYFYVGVTTRTWQARWAEHRRAMETGSPLLFHRKLREELAAGRVTYIHHKVMGITEDLEQLYASEEYLVGGHWEDERRLNMIPGGKSGLRYLRENGMLSERLVPLPDERDRIVAEWLKAHPRKGLPAPWVSEKWKDDAWAVAQICGRDGRLSVEQVRAIRELAEGHSAEEIALRIGAQNTDQVQRVLDGKTYTRVT</sequence>
<dbReference type="RefSeq" id="WP_012520470.1">
    <property type="nucleotide sequence ID" value="NC_011143.1"/>
</dbReference>
<name>B4RIJ8_PHEZH</name>
<accession>B4RIJ8</accession>
<proteinExistence type="predicted"/>
<keyword evidence="2" id="KW-1185">Reference proteome</keyword>
<reference evidence="1 2" key="1">
    <citation type="journal article" date="2008" name="BMC Genomics">
        <title>Complete genome of Phenylobacterium zucineum - a novel facultative intracellular bacterium isolated from human erythroleukemia cell line K562.</title>
        <authorList>
            <person name="Luo Y."/>
            <person name="Xu X."/>
            <person name="Ding Z."/>
            <person name="Liu Z."/>
            <person name="Zhang B."/>
            <person name="Yan Z."/>
            <person name="Sun J."/>
            <person name="Hu S."/>
            <person name="Hu X."/>
        </authorList>
    </citation>
    <scope>NUCLEOTIDE SEQUENCE [LARGE SCALE GENOMIC DNA]</scope>
    <source>
        <strain evidence="2">HLK1</strain>
        <plasmid evidence="2">HLK1</plasmid>
        <plasmid evidence="2">Plasmid pHLK1</plasmid>
    </source>
</reference>
<dbReference type="eggNOG" id="ENOG502ZAAW">
    <property type="taxonomic scope" value="Bacteria"/>
</dbReference>
<dbReference type="HOGENOM" id="CLU_063030_0_0_5"/>
<evidence type="ECO:0008006" key="3">
    <source>
        <dbReference type="Google" id="ProtNLM"/>
    </source>
</evidence>
<dbReference type="EMBL" id="CP000748">
    <property type="protein sequence ID" value="ACG80173.1"/>
    <property type="molecule type" value="Genomic_DNA"/>
</dbReference>
<evidence type="ECO:0000313" key="2">
    <source>
        <dbReference type="Proteomes" id="UP000001868"/>
    </source>
</evidence>
<protein>
    <recommendedName>
        <fullName evidence="3">GIY-YIG domain-containing protein</fullName>
    </recommendedName>
</protein>
<organism evidence="1 2">
    <name type="scientific">Phenylobacterium zucineum (strain HLK1)</name>
    <dbReference type="NCBI Taxonomy" id="450851"/>
    <lineage>
        <taxon>Bacteria</taxon>
        <taxon>Pseudomonadati</taxon>
        <taxon>Pseudomonadota</taxon>
        <taxon>Alphaproteobacteria</taxon>
        <taxon>Caulobacterales</taxon>
        <taxon>Caulobacteraceae</taxon>
        <taxon>Phenylobacterium</taxon>
    </lineage>
</organism>
<dbReference type="Proteomes" id="UP000001868">
    <property type="component" value="Plasmid pHLK1"/>
</dbReference>